<gene>
    <name evidence="1" type="ORF">PghCCS26_61110</name>
</gene>
<sequence>MFEAYYKEWLAEQLKAGSNERQRKLKEHGHAEKLFLEQVWWPAIGRTEYLHGEYEVSDFKDGVRFLDFAYLRHPHKIAIEIDGYGPHCRDIDRRGFADRLQRQNHLVLDGWSVLRFSFDDVKERPRQCQQLLQQLLGKLYSQEAGQEITLHQREIIRIVSYQLDPISPVEVSKALGISTQFARKLMLDLVDKQYLMSASHGERVRYYRLGKRKA</sequence>
<evidence type="ECO:0008006" key="3">
    <source>
        <dbReference type="Google" id="ProtNLM"/>
    </source>
</evidence>
<dbReference type="EMBL" id="BTCL01000042">
    <property type="protein sequence ID" value="GMK48981.1"/>
    <property type="molecule type" value="Genomic_DNA"/>
</dbReference>
<organism evidence="1 2">
    <name type="scientific">Paenibacillus glycanilyticus</name>
    <dbReference type="NCBI Taxonomy" id="126569"/>
    <lineage>
        <taxon>Bacteria</taxon>
        <taxon>Bacillati</taxon>
        <taxon>Bacillota</taxon>
        <taxon>Bacilli</taxon>
        <taxon>Bacillales</taxon>
        <taxon>Paenibacillaceae</taxon>
        <taxon>Paenibacillus</taxon>
    </lineage>
</organism>
<evidence type="ECO:0000313" key="2">
    <source>
        <dbReference type="Proteomes" id="UP001285921"/>
    </source>
</evidence>
<name>A0ABQ6NV63_9BACL</name>
<reference evidence="1 2" key="1">
    <citation type="submission" date="2023-05" db="EMBL/GenBank/DDBJ databases">
        <title>Draft genome of Paenibacillus sp. CCS26.</title>
        <authorList>
            <person name="Akita H."/>
            <person name="Shinto Y."/>
            <person name="Kimura Z."/>
        </authorList>
    </citation>
    <scope>NUCLEOTIDE SEQUENCE [LARGE SCALE GENOMIC DNA]</scope>
    <source>
        <strain evidence="1 2">CCS26</strain>
    </source>
</reference>
<dbReference type="RefSeq" id="WP_317982381.1">
    <property type="nucleotide sequence ID" value="NZ_BTCL01000042.1"/>
</dbReference>
<accession>A0ABQ6NV63</accession>
<dbReference type="Proteomes" id="UP001285921">
    <property type="component" value="Unassembled WGS sequence"/>
</dbReference>
<proteinExistence type="predicted"/>
<dbReference type="Gene3D" id="3.40.960.10">
    <property type="entry name" value="VSR Endonuclease"/>
    <property type="match status" value="1"/>
</dbReference>
<evidence type="ECO:0000313" key="1">
    <source>
        <dbReference type="EMBL" id="GMK48981.1"/>
    </source>
</evidence>
<comment type="caution">
    <text evidence="1">The sequence shown here is derived from an EMBL/GenBank/DDBJ whole genome shotgun (WGS) entry which is preliminary data.</text>
</comment>
<protein>
    <recommendedName>
        <fullName evidence="3">DNA-binding response regulator</fullName>
    </recommendedName>
</protein>
<keyword evidence="2" id="KW-1185">Reference proteome</keyword>